<evidence type="ECO:0008006" key="4">
    <source>
        <dbReference type="Google" id="ProtNLM"/>
    </source>
</evidence>
<evidence type="ECO:0000313" key="2">
    <source>
        <dbReference type="EMBL" id="CNI06538.1"/>
    </source>
</evidence>
<dbReference type="AlphaFoldDB" id="A0A0T9QDQ3"/>
<protein>
    <recommendedName>
        <fullName evidence="4">Transmembrane protein</fullName>
    </recommendedName>
</protein>
<reference evidence="3" key="1">
    <citation type="submission" date="2015-03" db="EMBL/GenBank/DDBJ databases">
        <authorList>
            <consortium name="Pathogen Informatics"/>
            <person name="Murphy D."/>
        </authorList>
    </citation>
    <scope>NUCLEOTIDE SEQUENCE [LARGE SCALE GENOMIC DNA]</scope>
    <source>
        <strain evidence="3">IP6945</strain>
    </source>
</reference>
<keyword evidence="1" id="KW-0812">Transmembrane</keyword>
<evidence type="ECO:0000256" key="1">
    <source>
        <dbReference type="SAM" id="Phobius"/>
    </source>
</evidence>
<sequence length="228" mass="26192">MASILLSLLGVLVGTIVPFVVYRHTVWKDKYKLDIELIAEYEKKPCNKYLVEKLFFWLTKCQNTTFDEISLLLNSTHPSRSILFFEHANCHSKVCYVVNENLAIYADGFESKTKRNIKKIGYFISYLLCCAVLVMAYTFIISNEIITNPEIFHSNSTLINELGRIIVWIFISLLFLALAFWSLYIGNSISMAENFIKHFNNQPNELHSPIENESSISTELDSAEISPN</sequence>
<gene>
    <name evidence="2" type="ORF">ERS008472_03118</name>
</gene>
<feature type="transmembrane region" description="Helical" evidence="1">
    <location>
        <begin position="120"/>
        <end position="142"/>
    </location>
</feature>
<name>A0A0T9QDQ3_9GAMM</name>
<dbReference type="RefSeq" id="WP_050115604.1">
    <property type="nucleotide sequence ID" value="NZ_CQAW01000016.1"/>
</dbReference>
<organism evidence="2 3">
    <name type="scientific">Yersinia thracica</name>
    <dbReference type="NCBI Taxonomy" id="2890319"/>
    <lineage>
        <taxon>Bacteria</taxon>
        <taxon>Pseudomonadati</taxon>
        <taxon>Pseudomonadota</taxon>
        <taxon>Gammaproteobacteria</taxon>
        <taxon>Enterobacterales</taxon>
        <taxon>Yersiniaceae</taxon>
        <taxon>Yersinia</taxon>
    </lineage>
</organism>
<evidence type="ECO:0000313" key="3">
    <source>
        <dbReference type="Proteomes" id="UP000041882"/>
    </source>
</evidence>
<dbReference type="EMBL" id="CQAW01000016">
    <property type="protein sequence ID" value="CNI06538.1"/>
    <property type="molecule type" value="Genomic_DNA"/>
</dbReference>
<keyword evidence="3" id="KW-1185">Reference proteome</keyword>
<feature type="transmembrane region" description="Helical" evidence="1">
    <location>
        <begin position="6"/>
        <end position="22"/>
    </location>
</feature>
<dbReference type="Proteomes" id="UP000041882">
    <property type="component" value="Unassembled WGS sequence"/>
</dbReference>
<keyword evidence="1" id="KW-1133">Transmembrane helix</keyword>
<keyword evidence="1" id="KW-0472">Membrane</keyword>
<proteinExistence type="predicted"/>
<feature type="transmembrane region" description="Helical" evidence="1">
    <location>
        <begin position="162"/>
        <end position="184"/>
    </location>
</feature>
<accession>A0A0T9QDQ3</accession>